<dbReference type="GO" id="GO:0003824">
    <property type="term" value="F:catalytic activity"/>
    <property type="evidence" value="ECO:0007669"/>
    <property type="project" value="InterPro"/>
</dbReference>
<accession>A0A918DK04</accession>
<dbReference type="GO" id="GO:0009117">
    <property type="term" value="P:nucleotide metabolic process"/>
    <property type="evidence" value="ECO:0007669"/>
    <property type="project" value="TreeGrafter"/>
</dbReference>
<feature type="active site" description="Tele-AMP-histidine intermediate" evidence="1">
    <location>
        <position position="97"/>
    </location>
</feature>
<dbReference type="InterPro" id="IPR011146">
    <property type="entry name" value="HIT-like"/>
</dbReference>
<dbReference type="PANTHER" id="PTHR46648">
    <property type="entry name" value="HIT FAMILY PROTEIN 1"/>
    <property type="match status" value="1"/>
</dbReference>
<protein>
    <submittedName>
        <fullName evidence="4">HIT family protein</fullName>
    </submittedName>
</protein>
<dbReference type="Pfam" id="PF01230">
    <property type="entry name" value="HIT"/>
    <property type="match status" value="1"/>
</dbReference>
<dbReference type="PROSITE" id="PS51084">
    <property type="entry name" value="HIT_2"/>
    <property type="match status" value="1"/>
</dbReference>
<proteinExistence type="predicted"/>
<dbReference type="InterPro" id="IPR036265">
    <property type="entry name" value="HIT-like_sf"/>
</dbReference>
<sequence>MTVVEQIVARQVDAVIVYESARVIAFADHDPINPGHLLIAPVQPYASFIDLPANVLEEIQSVAKQLYVRLEQKFAPDGISFIQNNGFFNELNHYHLHIFPRFKDDQFGWQSRDGGIRKVSELSELFADF</sequence>
<evidence type="ECO:0000256" key="1">
    <source>
        <dbReference type="PIRSR" id="PIRSR601310-1"/>
    </source>
</evidence>
<organism evidence="4 5">
    <name type="scientific">Bowmanella pacifica</name>
    <dbReference type="NCBI Taxonomy" id="502051"/>
    <lineage>
        <taxon>Bacteria</taxon>
        <taxon>Pseudomonadati</taxon>
        <taxon>Pseudomonadota</taxon>
        <taxon>Gammaproteobacteria</taxon>
        <taxon>Alteromonadales</taxon>
        <taxon>Alteromonadaceae</taxon>
        <taxon>Bowmanella</taxon>
    </lineage>
</organism>
<evidence type="ECO:0000313" key="4">
    <source>
        <dbReference type="EMBL" id="GGO70229.1"/>
    </source>
</evidence>
<dbReference type="PRINTS" id="PR00332">
    <property type="entry name" value="HISTRIAD"/>
</dbReference>
<feature type="domain" description="HIT" evidence="3">
    <location>
        <begin position="3"/>
        <end position="108"/>
    </location>
</feature>
<dbReference type="Proteomes" id="UP000606935">
    <property type="component" value="Unassembled WGS sequence"/>
</dbReference>
<reference evidence="4" key="1">
    <citation type="journal article" date="2014" name="Int. J. Syst. Evol. Microbiol.">
        <title>Complete genome sequence of Corynebacterium casei LMG S-19264T (=DSM 44701T), isolated from a smear-ripened cheese.</title>
        <authorList>
            <consortium name="US DOE Joint Genome Institute (JGI-PGF)"/>
            <person name="Walter F."/>
            <person name="Albersmeier A."/>
            <person name="Kalinowski J."/>
            <person name="Ruckert C."/>
        </authorList>
    </citation>
    <scope>NUCLEOTIDE SEQUENCE</scope>
    <source>
        <strain evidence="4">CGMCC 1.7086</strain>
    </source>
</reference>
<dbReference type="SUPFAM" id="SSF54197">
    <property type="entry name" value="HIT-like"/>
    <property type="match status" value="1"/>
</dbReference>
<keyword evidence="5" id="KW-1185">Reference proteome</keyword>
<dbReference type="PANTHER" id="PTHR46648:SF1">
    <property type="entry name" value="ADENOSINE 5'-MONOPHOSPHORAMIDASE HNT1"/>
    <property type="match status" value="1"/>
</dbReference>
<dbReference type="AlphaFoldDB" id="A0A918DK04"/>
<comment type="caution">
    <text evidence="4">The sequence shown here is derived from an EMBL/GenBank/DDBJ whole genome shotgun (WGS) entry which is preliminary data.</text>
</comment>
<feature type="short sequence motif" description="Histidine triad motif" evidence="2">
    <location>
        <begin position="93"/>
        <end position="97"/>
    </location>
</feature>
<reference evidence="4" key="2">
    <citation type="submission" date="2020-09" db="EMBL/GenBank/DDBJ databases">
        <authorList>
            <person name="Sun Q."/>
            <person name="Zhou Y."/>
        </authorList>
    </citation>
    <scope>NUCLEOTIDE SEQUENCE</scope>
    <source>
        <strain evidence="4">CGMCC 1.7086</strain>
    </source>
</reference>
<name>A0A918DK04_9ALTE</name>
<evidence type="ECO:0000256" key="2">
    <source>
        <dbReference type="PROSITE-ProRule" id="PRU00464"/>
    </source>
</evidence>
<evidence type="ECO:0000259" key="3">
    <source>
        <dbReference type="PROSITE" id="PS51084"/>
    </source>
</evidence>
<dbReference type="RefSeq" id="WP_188695006.1">
    <property type="nucleotide sequence ID" value="NZ_BMLS01000003.1"/>
</dbReference>
<gene>
    <name evidence="4" type="ORF">GCM10010982_23230</name>
</gene>
<dbReference type="EMBL" id="BMLS01000003">
    <property type="protein sequence ID" value="GGO70229.1"/>
    <property type="molecule type" value="Genomic_DNA"/>
</dbReference>
<evidence type="ECO:0000313" key="5">
    <source>
        <dbReference type="Proteomes" id="UP000606935"/>
    </source>
</evidence>
<dbReference type="InterPro" id="IPR001310">
    <property type="entry name" value="Histidine_triad_HIT"/>
</dbReference>
<dbReference type="Gene3D" id="3.30.428.10">
    <property type="entry name" value="HIT-like"/>
    <property type="match status" value="1"/>
</dbReference>